<evidence type="ECO:0000313" key="1">
    <source>
        <dbReference type="EMBL" id="SEL02147.1"/>
    </source>
</evidence>
<proteinExistence type="predicted"/>
<gene>
    <name evidence="1" type="ORF">SAMN05444583_105146</name>
</gene>
<dbReference type="OrthoDB" id="4950701at2"/>
<organism evidence="1 2">
    <name type="scientific">Rhodococcus maanshanensis</name>
    <dbReference type="NCBI Taxonomy" id="183556"/>
    <lineage>
        <taxon>Bacteria</taxon>
        <taxon>Bacillati</taxon>
        <taxon>Actinomycetota</taxon>
        <taxon>Actinomycetes</taxon>
        <taxon>Mycobacteriales</taxon>
        <taxon>Nocardiaceae</taxon>
        <taxon>Rhodococcus</taxon>
    </lineage>
</organism>
<reference evidence="2" key="1">
    <citation type="submission" date="2016-10" db="EMBL/GenBank/DDBJ databases">
        <authorList>
            <person name="Varghese N."/>
            <person name="Submissions S."/>
        </authorList>
    </citation>
    <scope>NUCLEOTIDE SEQUENCE [LARGE SCALE GENOMIC DNA]</scope>
    <source>
        <strain evidence="2">DSM 44675</strain>
    </source>
</reference>
<accession>A0A1H7LUZ4</accession>
<dbReference type="AlphaFoldDB" id="A0A1H7LUZ4"/>
<name>A0A1H7LUZ4_9NOCA</name>
<sequence length="66" mass="6918">MRLITIIVLVWLLVGAIAAGQRGYYTDTTEDCAGVGTIVVTVLAGPLNYAGVNPKVSECNVPQPSQ</sequence>
<protein>
    <submittedName>
        <fullName evidence="1">Uncharacterized protein</fullName>
    </submittedName>
</protein>
<dbReference type="EMBL" id="FOAW01000005">
    <property type="protein sequence ID" value="SEL02147.1"/>
    <property type="molecule type" value="Genomic_DNA"/>
</dbReference>
<evidence type="ECO:0000313" key="2">
    <source>
        <dbReference type="Proteomes" id="UP000198677"/>
    </source>
</evidence>
<dbReference type="Proteomes" id="UP000198677">
    <property type="component" value="Unassembled WGS sequence"/>
</dbReference>
<keyword evidence="2" id="KW-1185">Reference proteome</keyword>